<comment type="caution">
    <text evidence="1">The sequence shown here is derived from an EMBL/GenBank/DDBJ whole genome shotgun (WGS) entry which is preliminary data.</text>
</comment>
<evidence type="ECO:0000313" key="2">
    <source>
        <dbReference type="Proteomes" id="UP001295794"/>
    </source>
</evidence>
<dbReference type="Proteomes" id="UP001295794">
    <property type="component" value="Unassembled WGS sequence"/>
</dbReference>
<name>A0AAD2HXA9_9AGAR</name>
<dbReference type="EMBL" id="CAVNYO010000467">
    <property type="protein sequence ID" value="CAK5283537.1"/>
    <property type="molecule type" value="Genomic_DNA"/>
</dbReference>
<sequence>MTRFAAFPLHDPITHAAGSCSARCLTLPVTTTLLREHSAHAAVQKMNQTPGIAPSPIHLELCRFELEICSSLAGR</sequence>
<evidence type="ECO:0000313" key="1">
    <source>
        <dbReference type="EMBL" id="CAK5283537.1"/>
    </source>
</evidence>
<dbReference type="AlphaFoldDB" id="A0AAD2HXA9"/>
<protein>
    <submittedName>
        <fullName evidence="1">Uncharacterized protein</fullName>
    </submittedName>
</protein>
<proteinExistence type="predicted"/>
<accession>A0AAD2HXA9</accession>
<reference evidence="1" key="1">
    <citation type="submission" date="2023-11" db="EMBL/GenBank/DDBJ databases">
        <authorList>
            <person name="De Vega J J."/>
            <person name="De Vega J J."/>
        </authorList>
    </citation>
    <scope>NUCLEOTIDE SEQUENCE</scope>
</reference>
<organism evidence="1 2">
    <name type="scientific">Mycena citricolor</name>
    <dbReference type="NCBI Taxonomy" id="2018698"/>
    <lineage>
        <taxon>Eukaryota</taxon>
        <taxon>Fungi</taxon>
        <taxon>Dikarya</taxon>
        <taxon>Basidiomycota</taxon>
        <taxon>Agaricomycotina</taxon>
        <taxon>Agaricomycetes</taxon>
        <taxon>Agaricomycetidae</taxon>
        <taxon>Agaricales</taxon>
        <taxon>Marasmiineae</taxon>
        <taxon>Mycenaceae</taxon>
        <taxon>Mycena</taxon>
    </lineage>
</organism>
<keyword evidence="2" id="KW-1185">Reference proteome</keyword>
<gene>
    <name evidence="1" type="ORF">MYCIT1_LOCUS36132</name>
</gene>